<organism evidence="2 3">
    <name type="scientific">Ameca splendens</name>
    <dbReference type="NCBI Taxonomy" id="208324"/>
    <lineage>
        <taxon>Eukaryota</taxon>
        <taxon>Metazoa</taxon>
        <taxon>Chordata</taxon>
        <taxon>Craniata</taxon>
        <taxon>Vertebrata</taxon>
        <taxon>Euteleostomi</taxon>
        <taxon>Actinopterygii</taxon>
        <taxon>Neopterygii</taxon>
        <taxon>Teleostei</taxon>
        <taxon>Neoteleostei</taxon>
        <taxon>Acanthomorphata</taxon>
        <taxon>Ovalentaria</taxon>
        <taxon>Atherinomorphae</taxon>
        <taxon>Cyprinodontiformes</taxon>
        <taxon>Goodeidae</taxon>
        <taxon>Ameca</taxon>
    </lineage>
</organism>
<protein>
    <submittedName>
        <fullName evidence="2">Uncharacterized protein</fullName>
    </submittedName>
</protein>
<accession>A0ABV0XU92</accession>
<evidence type="ECO:0000313" key="2">
    <source>
        <dbReference type="EMBL" id="MEQ2285021.1"/>
    </source>
</evidence>
<dbReference type="EMBL" id="JAHRIP010012335">
    <property type="protein sequence ID" value="MEQ2285021.1"/>
    <property type="molecule type" value="Genomic_DNA"/>
</dbReference>
<name>A0ABV0XU92_9TELE</name>
<evidence type="ECO:0000256" key="1">
    <source>
        <dbReference type="SAM" id="MobiDB-lite"/>
    </source>
</evidence>
<comment type="caution">
    <text evidence="2">The sequence shown here is derived from an EMBL/GenBank/DDBJ whole genome shotgun (WGS) entry which is preliminary data.</text>
</comment>
<feature type="compositionally biased region" description="Basic and acidic residues" evidence="1">
    <location>
        <begin position="64"/>
        <end position="77"/>
    </location>
</feature>
<reference evidence="2 3" key="1">
    <citation type="submission" date="2021-06" db="EMBL/GenBank/DDBJ databases">
        <authorList>
            <person name="Palmer J.M."/>
        </authorList>
    </citation>
    <scope>NUCLEOTIDE SEQUENCE [LARGE SCALE GENOMIC DNA]</scope>
    <source>
        <strain evidence="2 3">AS_MEX2019</strain>
        <tissue evidence="2">Muscle</tissue>
    </source>
</reference>
<proteinExistence type="predicted"/>
<gene>
    <name evidence="2" type="ORF">AMECASPLE_027566</name>
</gene>
<dbReference type="Proteomes" id="UP001469553">
    <property type="component" value="Unassembled WGS sequence"/>
</dbReference>
<evidence type="ECO:0000313" key="3">
    <source>
        <dbReference type="Proteomes" id="UP001469553"/>
    </source>
</evidence>
<feature type="region of interest" description="Disordered" evidence="1">
    <location>
        <begin position="53"/>
        <end position="77"/>
    </location>
</feature>
<sequence>MQARTGGGSHGGWCAALCSRIGSSASCELDSPGSVLIPSTLFTSLRVYAHIRSSPGPSPAEGFTKFDPKGRPEKRPA</sequence>
<keyword evidence="3" id="KW-1185">Reference proteome</keyword>